<gene>
    <name evidence="2" type="ORF">CLCOS_00840</name>
    <name evidence="1" type="ORF">WX73_00624</name>
</gene>
<dbReference type="Pfam" id="PF10387">
    <property type="entry name" value="DUF2442"/>
    <property type="match status" value="1"/>
</dbReference>
<name>A0A166ST36_9CLOT</name>
<evidence type="ECO:0000313" key="3">
    <source>
        <dbReference type="Proteomes" id="UP000077384"/>
    </source>
</evidence>
<dbReference type="PATRIC" id="fig|1705578.3.peg.1007"/>
<dbReference type="EMBL" id="LITQ01000017">
    <property type="protein sequence ID" value="OAA92740.1"/>
    <property type="molecule type" value="Genomic_DNA"/>
</dbReference>
<proteinExistence type="predicted"/>
<accession>A0A166ST36</accession>
<dbReference type="Proteomes" id="UP000077384">
    <property type="component" value="Unassembled WGS sequence"/>
</dbReference>
<dbReference type="Proteomes" id="UP000093694">
    <property type="component" value="Unassembled WGS sequence"/>
</dbReference>
<dbReference type="EMBL" id="LROR01000017">
    <property type="protein sequence ID" value="OBR97727.1"/>
    <property type="molecule type" value="Genomic_DNA"/>
</dbReference>
<dbReference type="Gene3D" id="3.30.2020.10">
    <property type="entry name" value="NE0471-like N-terminal domain"/>
    <property type="match status" value="1"/>
</dbReference>
<evidence type="ECO:0000313" key="1">
    <source>
        <dbReference type="EMBL" id="OAA92740.1"/>
    </source>
</evidence>
<reference evidence="2 4" key="2">
    <citation type="journal article" date="2016" name="Front. Microbiol.">
        <title>Industrial Acetogenic Biocatalysts: A Comparative Metabolic and Genomic Analysis.</title>
        <authorList>
            <person name="Bengelsdorf F."/>
            <person name="Poehlein A."/>
            <person name="Sonja S."/>
            <person name="Erz C."/>
            <person name="Hummel T."/>
            <person name="Hoffmeister S."/>
            <person name="Daniel R."/>
            <person name="Durre P."/>
        </authorList>
    </citation>
    <scope>NUCLEOTIDE SEQUENCE [LARGE SCALE GENOMIC DNA]</scope>
    <source>
        <strain evidence="2 4">PTA-10522</strain>
    </source>
</reference>
<organism evidence="1 3">
    <name type="scientific">Clostridium coskatii</name>
    <dbReference type="NCBI Taxonomy" id="1705578"/>
    <lineage>
        <taxon>Bacteria</taxon>
        <taxon>Bacillati</taxon>
        <taxon>Bacillota</taxon>
        <taxon>Clostridia</taxon>
        <taxon>Eubacteriales</taxon>
        <taxon>Clostridiaceae</taxon>
        <taxon>Clostridium</taxon>
    </lineage>
</organism>
<evidence type="ECO:0000313" key="2">
    <source>
        <dbReference type="EMBL" id="OBR97727.1"/>
    </source>
</evidence>
<dbReference type="AlphaFoldDB" id="A0A166ST36"/>
<dbReference type="RefSeq" id="WP_063601371.1">
    <property type="nucleotide sequence ID" value="NZ_LITQ01000017.1"/>
</dbReference>
<dbReference type="InterPro" id="IPR018841">
    <property type="entry name" value="DUF2442"/>
</dbReference>
<evidence type="ECO:0008006" key="5">
    <source>
        <dbReference type="Google" id="ProtNLM"/>
    </source>
</evidence>
<sequence length="113" mass="13261">MKTNSVPDKITEYFVKEPRKIKKIIPNDDYTLTIVFDNKEIRLYDMSNNLSGVFEVLRDIGKFKEVFIDESGNIAWDIDKNVDSNIVWNNRIDICKDSAYMNSVPLEKKHPFQ</sequence>
<comment type="caution">
    <text evidence="1">The sequence shown here is derived from an EMBL/GenBank/DDBJ whole genome shotgun (WGS) entry which is preliminary data.</text>
</comment>
<keyword evidence="4" id="KW-1185">Reference proteome</keyword>
<protein>
    <recommendedName>
        <fullName evidence="5">DUF2442 domain-containing protein</fullName>
    </recommendedName>
</protein>
<dbReference type="InterPro" id="IPR036782">
    <property type="entry name" value="NE0471-like_N"/>
</dbReference>
<dbReference type="SUPFAM" id="SSF143880">
    <property type="entry name" value="NE0471 N-terminal domain-like"/>
    <property type="match status" value="1"/>
</dbReference>
<reference evidence="1 3" key="1">
    <citation type="journal article" date="2015" name="Biotechnol. Bioeng.">
        <title>Genome sequence and phenotypic characterization of Caulobacter segnis.</title>
        <authorList>
            <person name="Patel S."/>
            <person name="Fletcher B."/>
            <person name="Scott D.C."/>
            <person name="Ely B."/>
        </authorList>
    </citation>
    <scope>NUCLEOTIDE SEQUENCE [LARGE SCALE GENOMIC DNA]</scope>
    <source>
        <strain evidence="1 3">PS02</strain>
    </source>
</reference>
<evidence type="ECO:0000313" key="4">
    <source>
        <dbReference type="Proteomes" id="UP000093694"/>
    </source>
</evidence>